<accession>A0A8X8Y0W4</accession>
<organism evidence="2">
    <name type="scientific">Salvia splendens</name>
    <name type="common">Scarlet sage</name>
    <dbReference type="NCBI Taxonomy" id="180675"/>
    <lineage>
        <taxon>Eukaryota</taxon>
        <taxon>Viridiplantae</taxon>
        <taxon>Streptophyta</taxon>
        <taxon>Embryophyta</taxon>
        <taxon>Tracheophyta</taxon>
        <taxon>Spermatophyta</taxon>
        <taxon>Magnoliopsida</taxon>
        <taxon>eudicotyledons</taxon>
        <taxon>Gunneridae</taxon>
        <taxon>Pentapetalae</taxon>
        <taxon>asterids</taxon>
        <taxon>lamiids</taxon>
        <taxon>Lamiales</taxon>
        <taxon>Lamiaceae</taxon>
        <taxon>Nepetoideae</taxon>
        <taxon>Mentheae</taxon>
        <taxon>Salviinae</taxon>
        <taxon>Salvia</taxon>
        <taxon>Salvia subgen. Calosphace</taxon>
        <taxon>core Calosphace</taxon>
    </lineage>
</organism>
<reference evidence="2" key="2">
    <citation type="submission" date="2020-08" db="EMBL/GenBank/DDBJ databases">
        <title>Plant Genome Project.</title>
        <authorList>
            <person name="Zhang R.-G."/>
        </authorList>
    </citation>
    <scope>NUCLEOTIDE SEQUENCE</scope>
    <source>
        <strain evidence="2">Huo1</strain>
        <tissue evidence="2">Leaf</tissue>
    </source>
</reference>
<comment type="caution">
    <text evidence="2">The sequence shown here is derived from an EMBL/GenBank/DDBJ whole genome shotgun (WGS) entry which is preliminary data.</text>
</comment>
<dbReference type="AlphaFoldDB" id="A0A8X8Y0W4"/>
<name>A0A8X8Y0W4_SALSN</name>
<keyword evidence="1" id="KW-0472">Membrane</keyword>
<keyword evidence="1" id="KW-0812">Transmembrane</keyword>
<feature type="transmembrane region" description="Helical" evidence="1">
    <location>
        <begin position="12"/>
        <end position="36"/>
    </location>
</feature>
<sequence length="107" mass="12075">MRKAGASFAKTVEFLSYVITRACFLNFFFLLAYFCAHFPSVLLPRNPAFGWNSPCRLGLLLLCRFLFVSLCMGCRKSYHPSCLKNDDLVVGSEAKFICDDLLLEMSG</sequence>
<reference evidence="2" key="1">
    <citation type="submission" date="2018-01" db="EMBL/GenBank/DDBJ databases">
        <authorList>
            <person name="Mao J.F."/>
        </authorList>
    </citation>
    <scope>NUCLEOTIDE SEQUENCE</scope>
    <source>
        <strain evidence="2">Huo1</strain>
        <tissue evidence="2">Leaf</tissue>
    </source>
</reference>
<evidence type="ECO:0000313" key="3">
    <source>
        <dbReference type="Proteomes" id="UP000298416"/>
    </source>
</evidence>
<gene>
    <name evidence="2" type="ORF">SASPL_118715</name>
</gene>
<evidence type="ECO:0000256" key="1">
    <source>
        <dbReference type="SAM" id="Phobius"/>
    </source>
</evidence>
<evidence type="ECO:0000313" key="2">
    <source>
        <dbReference type="EMBL" id="KAG6422152.1"/>
    </source>
</evidence>
<keyword evidence="1" id="KW-1133">Transmembrane helix</keyword>
<protein>
    <submittedName>
        <fullName evidence="2">Uncharacterized protein</fullName>
    </submittedName>
</protein>
<dbReference type="Proteomes" id="UP000298416">
    <property type="component" value="Unassembled WGS sequence"/>
</dbReference>
<dbReference type="EMBL" id="PNBA02000006">
    <property type="protein sequence ID" value="KAG6422152.1"/>
    <property type="molecule type" value="Genomic_DNA"/>
</dbReference>
<feature type="transmembrane region" description="Helical" evidence="1">
    <location>
        <begin position="56"/>
        <end position="74"/>
    </location>
</feature>
<proteinExistence type="predicted"/>
<keyword evidence="3" id="KW-1185">Reference proteome</keyword>